<evidence type="ECO:0000256" key="1">
    <source>
        <dbReference type="ARBA" id="ARBA00022679"/>
    </source>
</evidence>
<keyword evidence="2" id="KW-0749">Sporulation</keyword>
<accession>A0A5J5I4N1</accession>
<dbReference type="EC" id="2.3.2.13" evidence="4"/>
<gene>
    <name evidence="4" type="ORF">F4V44_04600</name>
</gene>
<dbReference type="RefSeq" id="WP_150438806.1">
    <property type="nucleotide sequence ID" value="NZ_VYKL01000010.1"/>
</dbReference>
<dbReference type="OrthoDB" id="1845399at2"/>
<keyword evidence="3 4" id="KW-0012">Acyltransferase</keyword>
<dbReference type="AlphaFoldDB" id="A0A5J5I4N1"/>
<dbReference type="NCBIfam" id="NF002869">
    <property type="entry name" value="PRK03187.1"/>
    <property type="match status" value="1"/>
</dbReference>
<sequence length="277" mass="32235">MIQISGVLFQPNENWKFDSIEKNIIGQIQNAPNIYSYYSLNEFLFEIKVRKNIIKSAMEMNQGQAEFTIFEYARCNPNYWQLTRTGGFLLRPGVRPAEAILDIYRNSSQYAFECATAIPIIYYHAILNSIGSSLFNRLFQNLYLYSWHTDTDLGIVTFYSNHFVPGDVVYLNNPDYHRTMPHFKGVNAVVLSDGKFFGHGFNIRTAEEMIQILNEKRKPNSQQSAYLTRLVTRPSFSYLARVTGWQSSSRAYKIQRPIVHHNNSSISYAQYLNYFFN</sequence>
<evidence type="ECO:0000256" key="2">
    <source>
        <dbReference type="ARBA" id="ARBA00022969"/>
    </source>
</evidence>
<proteinExistence type="inferred from homology"/>
<dbReference type="GO" id="GO:0003810">
    <property type="term" value="F:protein-glutamine gamma-glutamyltransferase activity"/>
    <property type="evidence" value="ECO:0007669"/>
    <property type="project" value="UniProtKB-EC"/>
</dbReference>
<evidence type="ECO:0000313" key="5">
    <source>
        <dbReference type="Proteomes" id="UP000326671"/>
    </source>
</evidence>
<name>A0A5J5I4N1_9BACI</name>
<dbReference type="HAMAP" id="MF_00727">
    <property type="entry name" value="Tgl"/>
    <property type="match status" value="1"/>
</dbReference>
<organism evidence="4 5">
    <name type="scientific">Niallia endozanthoxylica</name>
    <dbReference type="NCBI Taxonomy" id="2036016"/>
    <lineage>
        <taxon>Bacteria</taxon>
        <taxon>Bacillati</taxon>
        <taxon>Bacillota</taxon>
        <taxon>Bacilli</taxon>
        <taxon>Bacillales</taxon>
        <taxon>Bacillaceae</taxon>
        <taxon>Niallia</taxon>
    </lineage>
</organism>
<dbReference type="Pfam" id="PF20085">
    <property type="entry name" value="TGL"/>
    <property type="match status" value="1"/>
</dbReference>
<dbReference type="GO" id="GO:0030435">
    <property type="term" value="P:sporulation resulting in formation of a cellular spore"/>
    <property type="evidence" value="ECO:0007669"/>
    <property type="project" value="UniProtKB-KW"/>
</dbReference>
<reference evidence="4 5" key="1">
    <citation type="submission" date="2019-09" db="EMBL/GenBank/DDBJ databases">
        <title>Whole genome sequences of isolates from the Mars Exploration Rovers.</title>
        <authorList>
            <person name="Seuylemezian A."/>
            <person name="Vaishampayan P."/>
        </authorList>
    </citation>
    <scope>NUCLEOTIDE SEQUENCE [LARGE SCALE GENOMIC DNA]</scope>
    <source>
        <strain evidence="4 5">MER_TA_151</strain>
    </source>
</reference>
<dbReference type="Proteomes" id="UP000326671">
    <property type="component" value="Unassembled WGS sequence"/>
</dbReference>
<protein>
    <submittedName>
        <fullName evidence="4">Protein-glutamine gamma-glutamyltransferase</fullName>
        <ecNumber evidence="4">2.3.2.13</ecNumber>
    </submittedName>
</protein>
<evidence type="ECO:0000313" key="4">
    <source>
        <dbReference type="EMBL" id="KAA9028554.1"/>
    </source>
</evidence>
<dbReference type="InterPro" id="IPR020916">
    <property type="entry name" value="Gln_gamma-glutamylTfrase_bac"/>
</dbReference>
<evidence type="ECO:0000256" key="3">
    <source>
        <dbReference type="ARBA" id="ARBA00023315"/>
    </source>
</evidence>
<dbReference type="EMBL" id="VYKL01000010">
    <property type="protein sequence ID" value="KAA9028554.1"/>
    <property type="molecule type" value="Genomic_DNA"/>
</dbReference>
<comment type="caution">
    <text evidence="4">The sequence shown here is derived from an EMBL/GenBank/DDBJ whole genome shotgun (WGS) entry which is preliminary data.</text>
</comment>
<keyword evidence="1 4" id="KW-0808">Transferase</keyword>
<keyword evidence="5" id="KW-1185">Reference proteome</keyword>